<keyword evidence="1" id="KW-0812">Transmembrane</keyword>
<proteinExistence type="predicted"/>
<dbReference type="RefSeq" id="WP_183490109.1">
    <property type="nucleotide sequence ID" value="NZ_JBHUOV010000017.1"/>
</dbReference>
<protein>
    <recommendedName>
        <fullName evidence="4">I-spanin</fullName>
    </recommendedName>
</protein>
<feature type="transmembrane region" description="Helical" evidence="1">
    <location>
        <begin position="6"/>
        <end position="24"/>
    </location>
</feature>
<dbReference type="EMBL" id="JBHUOV010000017">
    <property type="protein sequence ID" value="MFD2824789.1"/>
    <property type="molecule type" value="Genomic_DNA"/>
</dbReference>
<dbReference type="Proteomes" id="UP001597533">
    <property type="component" value="Unassembled WGS sequence"/>
</dbReference>
<comment type="caution">
    <text evidence="2">The sequence shown here is derived from an EMBL/GenBank/DDBJ whole genome shotgun (WGS) entry which is preliminary data.</text>
</comment>
<sequence>MKKNTLILSFVALILIIIGQGLFFNHKLSKQRDYFTKEVAAINDSISAKDLKEAKILSSGKDNTSIAATTKSKINNKLKQDEEAIDNTPVGNDELYEFLAKHGENND</sequence>
<evidence type="ECO:0000256" key="1">
    <source>
        <dbReference type="SAM" id="Phobius"/>
    </source>
</evidence>
<keyword evidence="1" id="KW-1133">Transmembrane helix</keyword>
<keyword evidence="3" id="KW-1185">Reference proteome</keyword>
<keyword evidence="1" id="KW-0472">Membrane</keyword>
<reference evidence="3" key="1">
    <citation type="journal article" date="2019" name="Int. J. Syst. Evol. Microbiol.">
        <title>The Global Catalogue of Microorganisms (GCM) 10K type strain sequencing project: providing services to taxonomists for standard genome sequencing and annotation.</title>
        <authorList>
            <consortium name="The Broad Institute Genomics Platform"/>
            <consortium name="The Broad Institute Genome Sequencing Center for Infectious Disease"/>
            <person name="Wu L."/>
            <person name="Ma J."/>
        </authorList>
    </citation>
    <scope>NUCLEOTIDE SEQUENCE [LARGE SCALE GENOMIC DNA]</scope>
    <source>
        <strain evidence="3">KCTC 32141</strain>
    </source>
</reference>
<evidence type="ECO:0008006" key="4">
    <source>
        <dbReference type="Google" id="ProtNLM"/>
    </source>
</evidence>
<name>A0ABW5WS25_9FLAO</name>
<gene>
    <name evidence="2" type="ORF">ACFS5M_13990</name>
</gene>
<evidence type="ECO:0000313" key="2">
    <source>
        <dbReference type="EMBL" id="MFD2824789.1"/>
    </source>
</evidence>
<evidence type="ECO:0000313" key="3">
    <source>
        <dbReference type="Proteomes" id="UP001597533"/>
    </source>
</evidence>
<organism evidence="2 3">
    <name type="scientific">Lacinutrix iliipiscaria</name>
    <dbReference type="NCBI Taxonomy" id="1230532"/>
    <lineage>
        <taxon>Bacteria</taxon>
        <taxon>Pseudomonadati</taxon>
        <taxon>Bacteroidota</taxon>
        <taxon>Flavobacteriia</taxon>
        <taxon>Flavobacteriales</taxon>
        <taxon>Flavobacteriaceae</taxon>
        <taxon>Lacinutrix</taxon>
    </lineage>
</organism>
<accession>A0ABW5WS25</accession>